<dbReference type="InterPro" id="IPR032466">
    <property type="entry name" value="Metal_Hydrolase"/>
</dbReference>
<comment type="similarity">
    <text evidence="3">Belongs to the metallo-dependent hydrolases superfamily. Phosphotriesterase family.</text>
</comment>
<dbReference type="Proteomes" id="UP000184041">
    <property type="component" value="Unassembled WGS sequence"/>
</dbReference>
<dbReference type="InterPro" id="IPR001559">
    <property type="entry name" value="Phosphotriesterase"/>
</dbReference>
<dbReference type="PROSITE" id="PS51347">
    <property type="entry name" value="PHOSPHOTRIESTERASE_2"/>
    <property type="match status" value="1"/>
</dbReference>
<keyword evidence="5" id="KW-1185">Reference proteome</keyword>
<dbReference type="EMBL" id="FQUS01000014">
    <property type="protein sequence ID" value="SHF86035.1"/>
    <property type="molecule type" value="Genomic_DNA"/>
</dbReference>
<organism evidence="4 5">
    <name type="scientific">Fodinibius roseus</name>
    <dbReference type="NCBI Taxonomy" id="1194090"/>
    <lineage>
        <taxon>Bacteria</taxon>
        <taxon>Pseudomonadati</taxon>
        <taxon>Balneolota</taxon>
        <taxon>Balneolia</taxon>
        <taxon>Balneolales</taxon>
        <taxon>Balneolaceae</taxon>
        <taxon>Fodinibius</taxon>
    </lineage>
</organism>
<feature type="modified residue" description="N6-carboxylysine" evidence="3">
    <location>
        <position position="167"/>
    </location>
</feature>
<dbReference type="GO" id="GO:0008270">
    <property type="term" value="F:zinc ion binding"/>
    <property type="evidence" value="ECO:0007669"/>
    <property type="project" value="InterPro"/>
</dbReference>
<name>A0A1M5F3K1_9BACT</name>
<protein>
    <submittedName>
        <fullName evidence="4">Phosphotriesterase-related protein</fullName>
    </submittedName>
</protein>
<dbReference type="OrthoDB" id="105927at2"/>
<dbReference type="STRING" id="1194090.SAMN05443144_11449"/>
<accession>A0A1M5F3K1</accession>
<gene>
    <name evidence="4" type="ORF">SAMN05443144_11449</name>
</gene>
<dbReference type="AlphaFoldDB" id="A0A1M5F3K1"/>
<proteinExistence type="inferred from homology"/>
<evidence type="ECO:0000256" key="2">
    <source>
        <dbReference type="ARBA" id="ARBA00022801"/>
    </source>
</evidence>
<sequence>MKTLLCILTLIGFTACQQSNEGKGEAEDYPIMTVTGEISASEMDTTLIHEHVLVDWIGADSTGYHRWDRDEVVERALPFIREAAGHGVQTILDCTPAYLGRDPWLLQELSEQSGVRLLTNTGYYGAVDNKFMPRHARQESAEELAGRWIDEFRNGIEDSGVKPGFIKISVAGNGPLSDLHQKIVRAAARTHLQTGLTIVSHTTGDRPALAQVEILKEMGVSPSAWVWTHAQAGTLENQIRIAREGGWISLDNVSYVPSREGDNGDNDDNMKWFVERISELDESGLLDRVLISHDAGYYNPDEDDGGDFREYTDIFEYLLPALRKNGFTNSDIDQLLVQNPREAYGIRTRTAQ</sequence>
<dbReference type="PANTHER" id="PTHR10819:SF3">
    <property type="entry name" value="PHOSPHOTRIESTERASE-RELATED PROTEIN"/>
    <property type="match status" value="1"/>
</dbReference>
<dbReference type="SUPFAM" id="SSF51556">
    <property type="entry name" value="Metallo-dependent hydrolases"/>
    <property type="match status" value="1"/>
</dbReference>
<dbReference type="PANTHER" id="PTHR10819">
    <property type="entry name" value="PHOSPHOTRIESTERASE-RELATED"/>
    <property type="match status" value="1"/>
</dbReference>
<dbReference type="GO" id="GO:0016787">
    <property type="term" value="F:hydrolase activity"/>
    <property type="evidence" value="ECO:0007669"/>
    <property type="project" value="UniProtKB-KW"/>
</dbReference>
<evidence type="ECO:0000256" key="1">
    <source>
        <dbReference type="ARBA" id="ARBA00022723"/>
    </source>
</evidence>
<dbReference type="Pfam" id="PF02126">
    <property type="entry name" value="PTE"/>
    <property type="match status" value="1"/>
</dbReference>
<keyword evidence="2" id="KW-0378">Hydrolase</keyword>
<reference evidence="4 5" key="1">
    <citation type="submission" date="2016-11" db="EMBL/GenBank/DDBJ databases">
        <authorList>
            <person name="Jaros S."/>
            <person name="Januszkiewicz K."/>
            <person name="Wedrychowicz H."/>
        </authorList>
    </citation>
    <scope>NUCLEOTIDE SEQUENCE [LARGE SCALE GENOMIC DNA]</scope>
    <source>
        <strain evidence="4 5">DSM 21986</strain>
    </source>
</reference>
<evidence type="ECO:0000313" key="5">
    <source>
        <dbReference type="Proteomes" id="UP000184041"/>
    </source>
</evidence>
<evidence type="ECO:0000313" key="4">
    <source>
        <dbReference type="EMBL" id="SHF86035.1"/>
    </source>
</evidence>
<evidence type="ECO:0000256" key="3">
    <source>
        <dbReference type="PROSITE-ProRule" id="PRU00679"/>
    </source>
</evidence>
<dbReference type="PROSITE" id="PS51257">
    <property type="entry name" value="PROKAR_LIPOPROTEIN"/>
    <property type="match status" value="1"/>
</dbReference>
<dbReference type="Gene3D" id="3.20.20.140">
    <property type="entry name" value="Metal-dependent hydrolases"/>
    <property type="match status" value="1"/>
</dbReference>
<keyword evidence="1" id="KW-0479">Metal-binding</keyword>